<proteinExistence type="predicted"/>
<comment type="caution">
    <text evidence="2">The sequence shown here is derived from an EMBL/GenBank/DDBJ whole genome shotgun (WGS) entry which is preliminary data.</text>
</comment>
<feature type="region of interest" description="Disordered" evidence="1">
    <location>
        <begin position="1"/>
        <end position="36"/>
    </location>
</feature>
<evidence type="ECO:0000256" key="1">
    <source>
        <dbReference type="SAM" id="MobiDB-lite"/>
    </source>
</evidence>
<gene>
    <name evidence="2" type="ORF">RRG08_029982</name>
</gene>
<evidence type="ECO:0000313" key="2">
    <source>
        <dbReference type="EMBL" id="KAK3770329.1"/>
    </source>
</evidence>
<reference evidence="2" key="1">
    <citation type="journal article" date="2023" name="G3 (Bethesda)">
        <title>A reference genome for the long-term kleptoplast-retaining sea slug Elysia crispata morphotype clarki.</title>
        <authorList>
            <person name="Eastman K.E."/>
            <person name="Pendleton A.L."/>
            <person name="Shaikh M.A."/>
            <person name="Suttiyut T."/>
            <person name="Ogas R."/>
            <person name="Tomko P."/>
            <person name="Gavelis G."/>
            <person name="Widhalm J.R."/>
            <person name="Wisecaver J.H."/>
        </authorList>
    </citation>
    <scope>NUCLEOTIDE SEQUENCE</scope>
    <source>
        <strain evidence="2">ECLA1</strain>
    </source>
</reference>
<evidence type="ECO:0000313" key="3">
    <source>
        <dbReference type="Proteomes" id="UP001283361"/>
    </source>
</evidence>
<name>A0AAE0ZJ06_9GAST</name>
<dbReference type="AlphaFoldDB" id="A0AAE0ZJ06"/>
<dbReference type="EMBL" id="JAWDGP010003856">
    <property type="protein sequence ID" value="KAK3770329.1"/>
    <property type="molecule type" value="Genomic_DNA"/>
</dbReference>
<organism evidence="2 3">
    <name type="scientific">Elysia crispata</name>
    <name type="common">lettuce slug</name>
    <dbReference type="NCBI Taxonomy" id="231223"/>
    <lineage>
        <taxon>Eukaryota</taxon>
        <taxon>Metazoa</taxon>
        <taxon>Spiralia</taxon>
        <taxon>Lophotrochozoa</taxon>
        <taxon>Mollusca</taxon>
        <taxon>Gastropoda</taxon>
        <taxon>Heterobranchia</taxon>
        <taxon>Euthyneura</taxon>
        <taxon>Panpulmonata</taxon>
        <taxon>Sacoglossa</taxon>
        <taxon>Placobranchoidea</taxon>
        <taxon>Plakobranchidae</taxon>
        <taxon>Elysia</taxon>
    </lineage>
</organism>
<sequence length="116" mass="13499">MLGQEKRIKKGKNQIQNRPEASIVQPPPSKIGKQLPTEKGSYRTMQLLTPSKLSCLVILVVLTTTVSCELQIKDIIDWFKSWKNYLGYGKEKRVFPIDKVLYAPESDDMDRMWKKW</sequence>
<protein>
    <submittedName>
        <fullName evidence="2">Uncharacterized protein</fullName>
    </submittedName>
</protein>
<accession>A0AAE0ZJ06</accession>
<dbReference type="Proteomes" id="UP001283361">
    <property type="component" value="Unassembled WGS sequence"/>
</dbReference>
<keyword evidence="3" id="KW-1185">Reference proteome</keyword>